<feature type="non-terminal residue" evidence="1">
    <location>
        <position position="341"/>
    </location>
</feature>
<feature type="non-terminal residue" evidence="1">
    <location>
        <position position="1"/>
    </location>
</feature>
<dbReference type="Proteomes" id="UP000585258">
    <property type="component" value="Unassembled WGS sequence"/>
</dbReference>
<dbReference type="EMBL" id="JACKWY010000042">
    <property type="protein sequence ID" value="MBB6716905.1"/>
    <property type="molecule type" value="Genomic_DNA"/>
</dbReference>
<gene>
    <name evidence="1" type="ORF">H7E68_19745</name>
</gene>
<protein>
    <submittedName>
        <fullName evidence="1">DUF2974 domain-containing protein</fullName>
    </submittedName>
</protein>
<comment type="caution">
    <text evidence="1">The sequence shown here is derived from an EMBL/GenBank/DDBJ whole genome shotgun (WGS) entry which is preliminary data.</text>
</comment>
<reference evidence="1 2" key="1">
    <citation type="submission" date="2020-08" db="EMBL/GenBank/DDBJ databases">
        <title>Clostridia isolated from Swiss meat.</title>
        <authorList>
            <person name="Wambui J."/>
            <person name="Stevens M.J.A."/>
            <person name="Stephan R."/>
        </authorList>
    </citation>
    <scope>NUCLEOTIDE SEQUENCE [LARGE SCALE GENOMIC DNA]</scope>
    <source>
        <strain evidence="1 2">CM001</strain>
    </source>
</reference>
<evidence type="ECO:0000313" key="2">
    <source>
        <dbReference type="Proteomes" id="UP000585258"/>
    </source>
</evidence>
<organism evidence="1 2">
    <name type="scientific">Clostridium gasigenes</name>
    <dbReference type="NCBI Taxonomy" id="94869"/>
    <lineage>
        <taxon>Bacteria</taxon>
        <taxon>Bacillati</taxon>
        <taxon>Bacillota</taxon>
        <taxon>Clostridia</taxon>
        <taxon>Eubacteriales</taxon>
        <taxon>Clostridiaceae</taxon>
        <taxon>Clostridium</taxon>
    </lineage>
</organism>
<accession>A0A7X0SG31</accession>
<name>A0A7X0SG31_9CLOT</name>
<proteinExistence type="predicted"/>
<sequence>GGNNVQYGSIMVDSEIRARIKECVTFNAPCFNDRFIENNKFSIHELVKARKIKEYQGSGDLVSELMNNISKPIIIEQIKWKGKELMDDHFIYAMALNGDRTEFVIDKNGKKNFIPIFVNRLVDNLLSDLSEEETTEIISLAENIMDSGDLSMKNIRQSLKESDVSAHAIKVVLLHTTVTGVLTFVESEAQRLKDWINVPIELVKDTKTFIVENIKNAKEFIVSAFIKVEDSVERLGKDVVRSIIGGPINLNDCSSVITTTVAAIGNFMYNSVTDKRFSVNPEILKTELTTYKSELVNVEMCINKVDKAINNLIDSGWSGQASSIFFNVKFIMYKNSMEKCK</sequence>
<dbReference type="AlphaFoldDB" id="A0A7X0SG31"/>
<evidence type="ECO:0000313" key="1">
    <source>
        <dbReference type="EMBL" id="MBB6716905.1"/>
    </source>
</evidence>